<keyword evidence="1" id="KW-0812">Transmembrane</keyword>
<proteinExistence type="predicted"/>
<evidence type="ECO:0000313" key="2">
    <source>
        <dbReference type="EMBL" id="AWR99227.1"/>
    </source>
</evidence>
<dbReference type="KEGG" id="mhk:DFR87_05380"/>
<name>A0A2U9ITG5_9CREN</name>
<dbReference type="STRING" id="1293036.GCA_001315825_01082"/>
<gene>
    <name evidence="2" type="ORF">DFR87_05380</name>
</gene>
<dbReference type="AlphaFoldDB" id="A0A2U9ITG5"/>
<sequence>MGFEIIPGLKAVYRIDGEEMKKVVGEDVKIDLVKLRKFLMENFEIGKEEAEKLDMGDFLGFAMILDDLGIALMGNYVIFVDALKTNWNKVLEAFQEALIQ</sequence>
<dbReference type="EMBL" id="CP029287">
    <property type="protein sequence ID" value="AWR99227.1"/>
    <property type="molecule type" value="Genomic_DNA"/>
</dbReference>
<accession>A0A2U9ITG5</accession>
<evidence type="ECO:0000256" key="1">
    <source>
        <dbReference type="SAM" id="Phobius"/>
    </source>
</evidence>
<keyword evidence="1" id="KW-1133">Transmembrane helix</keyword>
<organism evidence="2 3">
    <name type="scientific">Metallosphaera hakonensis JCM 8857 = DSM 7519</name>
    <dbReference type="NCBI Taxonomy" id="1293036"/>
    <lineage>
        <taxon>Archaea</taxon>
        <taxon>Thermoproteota</taxon>
        <taxon>Thermoprotei</taxon>
        <taxon>Sulfolobales</taxon>
        <taxon>Sulfolobaceae</taxon>
        <taxon>Metallosphaera</taxon>
    </lineage>
</organism>
<protein>
    <submittedName>
        <fullName evidence="2">Uncharacterized protein</fullName>
    </submittedName>
</protein>
<feature type="transmembrane region" description="Helical" evidence="1">
    <location>
        <begin position="58"/>
        <end position="79"/>
    </location>
</feature>
<dbReference type="Proteomes" id="UP000247586">
    <property type="component" value="Chromosome"/>
</dbReference>
<dbReference type="GeneID" id="36834752"/>
<keyword evidence="1" id="KW-0472">Membrane</keyword>
<dbReference type="OrthoDB" id="33808at2157"/>
<reference evidence="2" key="1">
    <citation type="submission" date="2018-05" db="EMBL/GenBank/DDBJ databases">
        <title>Complete Genome Sequences of Extremely Thermoacidophilic, Metal-Mobilizing Type-Strain Members of the Archaeal Family Sulfolobaceae: Acidianus brierleyi DSM-1651T, Acidianus sulfidivorans DSM-18786T, Metallosphaera hakonensis DSM-7519T, and Metallosphaera prunae DSM-10039T.</title>
        <authorList>
            <person name="Counts J.A."/>
            <person name="Kelly R.M."/>
        </authorList>
    </citation>
    <scope>NUCLEOTIDE SEQUENCE [LARGE SCALE GENOMIC DNA]</scope>
    <source>
        <strain evidence="2">HO1-1</strain>
    </source>
</reference>
<dbReference type="RefSeq" id="WP_054836434.1">
    <property type="nucleotide sequence ID" value="NZ_BBBA01000004.1"/>
</dbReference>
<keyword evidence="3" id="KW-1185">Reference proteome</keyword>
<evidence type="ECO:0000313" key="3">
    <source>
        <dbReference type="Proteomes" id="UP000247586"/>
    </source>
</evidence>